<dbReference type="OrthoDB" id="1634639at2"/>
<dbReference type="STRING" id="742743.HMPREF9453_01065"/>
<organism evidence="3 4">
    <name type="scientific">Dialister succinatiphilus YIT 11850</name>
    <dbReference type="NCBI Taxonomy" id="742743"/>
    <lineage>
        <taxon>Bacteria</taxon>
        <taxon>Bacillati</taxon>
        <taxon>Bacillota</taxon>
        <taxon>Negativicutes</taxon>
        <taxon>Veillonellales</taxon>
        <taxon>Veillonellaceae</taxon>
        <taxon>Dialister</taxon>
    </lineage>
</organism>
<comment type="caution">
    <text evidence="3">The sequence shown here is derived from an EMBL/GenBank/DDBJ whole genome shotgun (WGS) entry which is preliminary data.</text>
</comment>
<feature type="region of interest" description="Disordered" evidence="2">
    <location>
        <begin position="162"/>
        <end position="185"/>
    </location>
</feature>
<reference evidence="3 4" key="1">
    <citation type="submission" date="2011-11" db="EMBL/GenBank/DDBJ databases">
        <title>The Genome Sequence of Dialister succinatiphilus YIT 11850.</title>
        <authorList>
            <consortium name="The Broad Institute Genome Sequencing Platform"/>
            <person name="Earl A."/>
            <person name="Ward D."/>
            <person name="Feldgarden M."/>
            <person name="Gevers D."/>
            <person name="Morotomi M."/>
            <person name="Young S.K."/>
            <person name="Zeng Q."/>
            <person name="Gargeya S."/>
            <person name="Fitzgerald M."/>
            <person name="Haas B."/>
            <person name="Abouelleil A."/>
            <person name="Alvarado L."/>
            <person name="Arachchi H.M."/>
            <person name="Berlin A."/>
            <person name="Brown A."/>
            <person name="Chapman S.B."/>
            <person name="Dunbar C."/>
            <person name="Gearin G."/>
            <person name="Goldberg J."/>
            <person name="Griggs A."/>
            <person name="Gujja S."/>
            <person name="Heiman D."/>
            <person name="Howarth C."/>
            <person name="Lui A."/>
            <person name="MacDonald P.J.P."/>
            <person name="Montmayeur A."/>
            <person name="Murphy C."/>
            <person name="Neiman D."/>
            <person name="Pearson M."/>
            <person name="Priest M."/>
            <person name="Roberts A."/>
            <person name="Saif S."/>
            <person name="Shea T."/>
            <person name="Sisk P."/>
            <person name="Stolte C."/>
            <person name="Sykes S."/>
            <person name="Wortman J."/>
            <person name="Nusbaum C."/>
            <person name="Birren B."/>
        </authorList>
    </citation>
    <scope>NUCLEOTIDE SEQUENCE [LARGE SCALE GENOMIC DNA]</scope>
    <source>
        <strain evidence="3 4">YIT 11850</strain>
    </source>
</reference>
<dbReference type="RefSeq" id="WP_008859560.1">
    <property type="nucleotide sequence ID" value="NZ_JH591188.1"/>
</dbReference>
<evidence type="ECO:0000313" key="4">
    <source>
        <dbReference type="Proteomes" id="UP000003277"/>
    </source>
</evidence>
<keyword evidence="1" id="KW-0175">Coiled coil</keyword>
<gene>
    <name evidence="3" type="ORF">HMPREF9453_01065</name>
</gene>
<dbReference type="HOGENOM" id="CLU_1466006_0_0_9"/>
<dbReference type="PATRIC" id="fig|742743.3.peg.1084"/>
<proteinExistence type="predicted"/>
<name>H1D0C7_9FIRM</name>
<evidence type="ECO:0000256" key="2">
    <source>
        <dbReference type="SAM" id="MobiDB-lite"/>
    </source>
</evidence>
<feature type="coiled-coil region" evidence="1">
    <location>
        <begin position="30"/>
        <end position="57"/>
    </location>
</feature>
<evidence type="ECO:0000313" key="3">
    <source>
        <dbReference type="EMBL" id="EHO63022.1"/>
    </source>
</evidence>
<sequence length="185" mass="21025">MDPMRLMNDRKYGRTFLLLALFFLLSGGYLKLMALEKENLSRSLEEENRQVEIFSQAPSRPSCLPFLESLFSPASPAFLVNAAEEGGLKVDAVSEKVEEGENGIFHIFHISGTGTYAQIVQTFDIIKGKERWNAVNLRELKRSPKGLAYKMEVQTFQIRGTYEKEKYSPHRSHGHRQEPGGENTL</sequence>
<protein>
    <submittedName>
        <fullName evidence="3">Uncharacterized protein</fullName>
    </submittedName>
</protein>
<accession>H1D0C7</accession>
<dbReference type="AlphaFoldDB" id="H1D0C7"/>
<dbReference type="Proteomes" id="UP000003277">
    <property type="component" value="Unassembled WGS sequence"/>
</dbReference>
<evidence type="ECO:0000256" key="1">
    <source>
        <dbReference type="SAM" id="Coils"/>
    </source>
</evidence>
<dbReference type="EMBL" id="ADLT01000031">
    <property type="protein sequence ID" value="EHO63022.1"/>
    <property type="molecule type" value="Genomic_DNA"/>
</dbReference>
<keyword evidence="4" id="KW-1185">Reference proteome</keyword>